<feature type="repeat" description="PPR" evidence="2">
    <location>
        <begin position="286"/>
        <end position="320"/>
    </location>
</feature>
<evidence type="ECO:0000313" key="4">
    <source>
        <dbReference type="Proteomes" id="UP001418222"/>
    </source>
</evidence>
<feature type="repeat" description="PPR" evidence="2">
    <location>
        <begin position="321"/>
        <end position="355"/>
    </location>
</feature>
<gene>
    <name evidence="3" type="ORF">KSP39_PZI004462</name>
</gene>
<protein>
    <submittedName>
        <fullName evidence="3">Pentatricopeptide repeat-containing protein</fullName>
    </submittedName>
</protein>
<keyword evidence="1" id="KW-0677">Repeat</keyword>
<feature type="repeat" description="PPR" evidence="2">
    <location>
        <begin position="251"/>
        <end position="285"/>
    </location>
</feature>
<dbReference type="PANTHER" id="PTHR47942">
    <property type="entry name" value="TETRATRICOPEPTIDE REPEAT (TPR)-LIKE SUPERFAMILY PROTEIN-RELATED"/>
    <property type="match status" value="1"/>
</dbReference>
<dbReference type="AlphaFoldDB" id="A0AAP0BWS7"/>
<dbReference type="NCBIfam" id="TIGR00756">
    <property type="entry name" value="PPR"/>
    <property type="match status" value="8"/>
</dbReference>
<dbReference type="Pfam" id="PF01535">
    <property type="entry name" value="PPR"/>
    <property type="match status" value="3"/>
</dbReference>
<dbReference type="InterPro" id="IPR011990">
    <property type="entry name" value="TPR-like_helical_dom_sf"/>
</dbReference>
<name>A0AAP0BWS7_9ASPA</name>
<feature type="repeat" description="PPR" evidence="2">
    <location>
        <begin position="460"/>
        <end position="494"/>
    </location>
</feature>
<dbReference type="Proteomes" id="UP001418222">
    <property type="component" value="Unassembled WGS sequence"/>
</dbReference>
<dbReference type="InterPro" id="IPR002885">
    <property type="entry name" value="PPR_rpt"/>
</dbReference>
<evidence type="ECO:0000256" key="2">
    <source>
        <dbReference type="PROSITE-ProRule" id="PRU00708"/>
    </source>
</evidence>
<dbReference type="PROSITE" id="PS51375">
    <property type="entry name" value="PPR"/>
    <property type="match status" value="6"/>
</dbReference>
<evidence type="ECO:0000313" key="3">
    <source>
        <dbReference type="EMBL" id="KAK8952218.1"/>
    </source>
</evidence>
<feature type="repeat" description="PPR" evidence="2">
    <location>
        <begin position="425"/>
        <end position="459"/>
    </location>
</feature>
<dbReference type="InterPro" id="IPR051222">
    <property type="entry name" value="PPR/CCM1_RNA-binding"/>
</dbReference>
<feature type="repeat" description="PPR" evidence="2">
    <location>
        <begin position="216"/>
        <end position="250"/>
    </location>
</feature>
<proteinExistence type="predicted"/>
<comment type="caution">
    <text evidence="3">The sequence shown here is derived from an EMBL/GenBank/DDBJ whole genome shotgun (WGS) entry which is preliminary data.</text>
</comment>
<dbReference type="PANTHER" id="PTHR47942:SF16">
    <property type="entry name" value="PENTATRICOPEPTIDE REPEAT DOMAIN CONTAINING PROTEIN-RELATED"/>
    <property type="match status" value="1"/>
</dbReference>
<keyword evidence="4" id="KW-1185">Reference proteome</keyword>
<evidence type="ECO:0000256" key="1">
    <source>
        <dbReference type="ARBA" id="ARBA00022737"/>
    </source>
</evidence>
<accession>A0AAP0BWS7</accession>
<dbReference type="EMBL" id="JBBWWQ010000003">
    <property type="protein sequence ID" value="KAK8952218.1"/>
    <property type="molecule type" value="Genomic_DNA"/>
</dbReference>
<reference evidence="3 4" key="1">
    <citation type="journal article" date="2022" name="Nat. Plants">
        <title>Genomes of leafy and leafless Platanthera orchids illuminate the evolution of mycoheterotrophy.</title>
        <authorList>
            <person name="Li M.H."/>
            <person name="Liu K.W."/>
            <person name="Li Z."/>
            <person name="Lu H.C."/>
            <person name="Ye Q.L."/>
            <person name="Zhang D."/>
            <person name="Wang J.Y."/>
            <person name="Li Y.F."/>
            <person name="Zhong Z.M."/>
            <person name="Liu X."/>
            <person name="Yu X."/>
            <person name="Liu D.K."/>
            <person name="Tu X.D."/>
            <person name="Liu B."/>
            <person name="Hao Y."/>
            <person name="Liao X.Y."/>
            <person name="Jiang Y.T."/>
            <person name="Sun W.H."/>
            <person name="Chen J."/>
            <person name="Chen Y.Q."/>
            <person name="Ai Y."/>
            <person name="Zhai J.W."/>
            <person name="Wu S.S."/>
            <person name="Zhou Z."/>
            <person name="Hsiao Y.Y."/>
            <person name="Wu W.L."/>
            <person name="Chen Y.Y."/>
            <person name="Lin Y.F."/>
            <person name="Hsu J.L."/>
            <person name="Li C.Y."/>
            <person name="Wang Z.W."/>
            <person name="Zhao X."/>
            <person name="Zhong W.Y."/>
            <person name="Ma X.K."/>
            <person name="Ma L."/>
            <person name="Huang J."/>
            <person name="Chen G.Z."/>
            <person name="Huang M.Z."/>
            <person name="Huang L."/>
            <person name="Peng D.H."/>
            <person name="Luo Y.B."/>
            <person name="Zou S.Q."/>
            <person name="Chen S.P."/>
            <person name="Lan S."/>
            <person name="Tsai W.C."/>
            <person name="Van de Peer Y."/>
            <person name="Liu Z.J."/>
        </authorList>
    </citation>
    <scope>NUCLEOTIDE SEQUENCE [LARGE SCALE GENOMIC DNA]</scope>
    <source>
        <strain evidence="3">Lor287</strain>
    </source>
</reference>
<dbReference type="Gene3D" id="1.25.40.10">
    <property type="entry name" value="Tetratricopeptide repeat domain"/>
    <property type="match status" value="4"/>
</dbReference>
<organism evidence="3 4">
    <name type="scientific">Platanthera zijinensis</name>
    <dbReference type="NCBI Taxonomy" id="2320716"/>
    <lineage>
        <taxon>Eukaryota</taxon>
        <taxon>Viridiplantae</taxon>
        <taxon>Streptophyta</taxon>
        <taxon>Embryophyta</taxon>
        <taxon>Tracheophyta</taxon>
        <taxon>Spermatophyta</taxon>
        <taxon>Magnoliopsida</taxon>
        <taxon>Liliopsida</taxon>
        <taxon>Asparagales</taxon>
        <taxon>Orchidaceae</taxon>
        <taxon>Orchidoideae</taxon>
        <taxon>Orchideae</taxon>
        <taxon>Orchidinae</taxon>
        <taxon>Platanthera</taxon>
    </lineage>
</organism>
<sequence length="558" mass="61982">MNLFNSQFRPPPYRHYRHLNAAVLTVSSRSQSTVVNLAHLTSPIDVAHLASVGSNSELLASYNVTPPIRPWPSRLTPGRLASMIRRAADADLALRIFHHAAHFHRGFSPNYASYHAIIDRLARARAFDLLPPLLSSLRRSGIRCGEDAFISQIRAFSLSSRPADSFRVFLSIPSFRVQRSVRSFNALLNAMVQNRRLRLVPSLFYSCHTKFGIIPNVCSCNILLKALCGVGDLTGARKVLDEMPAMGIVPNTVSYTTLIAGHCALGDLDGAKALFAEIIDHGFTPDTTAYTVLIDGYCRRGLIVEAARLMDEMESSGVVPNAVTYAVLIDACCKLRKTGEALNLMSSMLDAKHVPSSTLCCKVIDALCEDGKVEGACLTWKKLLKNNVTPDNSISSTLIYWLCKKGMIMEAKKLFNEFERGFIPSLLTYNTLISGMCENGELQEAGRLWDDMVERRCAPNAFTYNVLINGFCGAGKPNEGIRILEEMFESTCTPNKFTYEVLIDGLQKSGDMEEIDKLILIAVSKRRFLDVESWSIFVSKMLSDSNEWRETLNVLLET</sequence>
<dbReference type="Pfam" id="PF13041">
    <property type="entry name" value="PPR_2"/>
    <property type="match status" value="3"/>
</dbReference>